<keyword evidence="2" id="KW-1185">Reference proteome</keyword>
<dbReference type="Proteomes" id="UP000298681">
    <property type="component" value="Unassembled WGS sequence"/>
</dbReference>
<proteinExistence type="predicted"/>
<evidence type="ECO:0000313" key="1">
    <source>
        <dbReference type="EMBL" id="TKS54365.1"/>
    </source>
</evidence>
<sequence length="177" mass="19457">MAARNRLPPWHDQIRLANGREILIRPVRPDDAEPLRAGFALLGPEEIRQRLVSPLPELSAEMADRLTRPDPKTEFALVAAEPLPPGDAVVGGVARVAMVPGTRDGQFLILISGYIAGLGAGRQLMRRLVRWARGKKLQRLIGEVQEENQPMLALAESLGFRQEASDHPGTVRVVLDL</sequence>
<dbReference type="InterPro" id="IPR000182">
    <property type="entry name" value="GNAT_dom"/>
</dbReference>
<dbReference type="PROSITE" id="PS51186">
    <property type="entry name" value="GNAT"/>
    <property type="match status" value="1"/>
</dbReference>
<dbReference type="Pfam" id="PF13302">
    <property type="entry name" value="Acetyltransf_3"/>
    <property type="match status" value="1"/>
</dbReference>
<accession>A0A4Z1R721</accession>
<reference evidence="1 2" key="1">
    <citation type="submission" date="2019-01" db="EMBL/GenBank/DDBJ databases">
        <authorList>
            <person name="Zhang S."/>
        </authorList>
    </citation>
    <scope>NUCLEOTIDE SEQUENCE [LARGE SCALE GENOMIC DNA]</scope>
    <source>
        <strain evidence="1 2">1626</strain>
    </source>
</reference>
<organism evidence="1 2">
    <name type="scientific">Luteimonas yindakuii</name>
    <dbReference type="NCBI Taxonomy" id="2565782"/>
    <lineage>
        <taxon>Bacteria</taxon>
        <taxon>Pseudomonadati</taxon>
        <taxon>Pseudomonadota</taxon>
        <taxon>Gammaproteobacteria</taxon>
        <taxon>Lysobacterales</taxon>
        <taxon>Lysobacteraceae</taxon>
        <taxon>Luteimonas</taxon>
    </lineage>
</organism>
<keyword evidence="1" id="KW-0808">Transferase</keyword>
<dbReference type="GO" id="GO:0016747">
    <property type="term" value="F:acyltransferase activity, transferring groups other than amino-acyl groups"/>
    <property type="evidence" value="ECO:0007669"/>
    <property type="project" value="InterPro"/>
</dbReference>
<dbReference type="EMBL" id="SPUH01000001">
    <property type="protein sequence ID" value="TKS54365.1"/>
    <property type="molecule type" value="Genomic_DNA"/>
</dbReference>
<dbReference type="AlphaFoldDB" id="A0A4Z1R721"/>
<evidence type="ECO:0000313" key="2">
    <source>
        <dbReference type="Proteomes" id="UP000298681"/>
    </source>
</evidence>
<dbReference type="Gene3D" id="3.40.630.30">
    <property type="match status" value="1"/>
</dbReference>
<dbReference type="RefSeq" id="WP_134673743.1">
    <property type="nucleotide sequence ID" value="NZ_CP039383.2"/>
</dbReference>
<dbReference type="OrthoDB" id="7057406at2"/>
<comment type="caution">
    <text evidence="1">The sequence shown here is derived from an EMBL/GenBank/DDBJ whole genome shotgun (WGS) entry which is preliminary data.</text>
</comment>
<dbReference type="SUPFAM" id="SSF55729">
    <property type="entry name" value="Acyl-CoA N-acyltransferases (Nat)"/>
    <property type="match status" value="1"/>
</dbReference>
<gene>
    <name evidence="1" type="ORF">E4582_06005</name>
</gene>
<name>A0A4Z1R721_9GAMM</name>
<dbReference type="InterPro" id="IPR016181">
    <property type="entry name" value="Acyl_CoA_acyltransferase"/>
</dbReference>
<protein>
    <submittedName>
        <fullName evidence="1">GNAT family N-acetyltransferase</fullName>
    </submittedName>
</protein>